<dbReference type="RefSeq" id="WP_114351789.1">
    <property type="nucleotide sequence ID" value="NZ_QPJJ01000002.1"/>
</dbReference>
<reference evidence="2 3" key="1">
    <citation type="submission" date="2018-07" db="EMBL/GenBank/DDBJ databases">
        <title>Genomic Encyclopedia of Type Strains, Phase IV (KMG-IV): sequencing the most valuable type-strain genomes for metagenomic binning, comparative biology and taxonomic classification.</title>
        <authorList>
            <person name="Goeker M."/>
        </authorList>
    </citation>
    <scope>NUCLEOTIDE SEQUENCE [LARGE SCALE GENOMIC DNA]</scope>
    <source>
        <strain evidence="2 3">DSM 27696</strain>
    </source>
</reference>
<dbReference type="AlphaFoldDB" id="A0A368YA83"/>
<evidence type="ECO:0000313" key="3">
    <source>
        <dbReference type="Proteomes" id="UP000252585"/>
    </source>
</evidence>
<dbReference type="OrthoDB" id="2867457at2"/>
<evidence type="ECO:0000313" key="2">
    <source>
        <dbReference type="EMBL" id="RCW77035.1"/>
    </source>
</evidence>
<evidence type="ECO:0000259" key="1">
    <source>
        <dbReference type="Pfam" id="PF08858"/>
    </source>
</evidence>
<protein>
    <submittedName>
        <fullName evidence="2">IDEAL domain-containing protein</fullName>
    </submittedName>
</protein>
<comment type="caution">
    <text evidence="2">The sequence shown here is derived from an EMBL/GenBank/DDBJ whole genome shotgun (WGS) entry which is preliminary data.</text>
</comment>
<accession>A0A368YA83</accession>
<sequence>MYQDFIAVKAFTHKVDCFCLGSIHSELLRIEQADIIRVTNERKYVANNGWYMMVEVDNQYNFYIALTDLERYYTTGQILLKDDIEFNINYLNAQVDRSLDNKDEALFKLFSTQLIEVSRLKVKLEKNLEAGALNYM</sequence>
<dbReference type="Proteomes" id="UP000252585">
    <property type="component" value="Unassembled WGS sequence"/>
</dbReference>
<dbReference type="EMBL" id="QPJJ01000002">
    <property type="protein sequence ID" value="RCW77035.1"/>
    <property type="molecule type" value="Genomic_DNA"/>
</dbReference>
<keyword evidence="3" id="KW-1185">Reference proteome</keyword>
<proteinExistence type="predicted"/>
<name>A0A368YA83_9BACI</name>
<gene>
    <name evidence="2" type="ORF">DFR57_102311</name>
</gene>
<dbReference type="InterPro" id="IPR014957">
    <property type="entry name" value="IDEAL_dom"/>
</dbReference>
<dbReference type="Pfam" id="PF08858">
    <property type="entry name" value="IDEAL"/>
    <property type="match status" value="1"/>
</dbReference>
<feature type="domain" description="IDEAL" evidence="1">
    <location>
        <begin position="85"/>
        <end position="114"/>
    </location>
</feature>
<organism evidence="2 3">
    <name type="scientific">Saliterribacillus persicus</name>
    <dbReference type="NCBI Taxonomy" id="930114"/>
    <lineage>
        <taxon>Bacteria</taxon>
        <taxon>Bacillati</taxon>
        <taxon>Bacillota</taxon>
        <taxon>Bacilli</taxon>
        <taxon>Bacillales</taxon>
        <taxon>Bacillaceae</taxon>
        <taxon>Saliterribacillus</taxon>
    </lineage>
</organism>